<evidence type="ECO:0000313" key="8">
    <source>
        <dbReference type="EMBL" id="KAG6778899.1"/>
    </source>
</evidence>
<keyword evidence="9" id="KW-1185">Reference proteome</keyword>
<protein>
    <recommendedName>
        <fullName evidence="7">Phosphate transporter</fullName>
    </recommendedName>
</protein>
<evidence type="ECO:0000313" key="9">
    <source>
        <dbReference type="Proteomes" id="UP000886885"/>
    </source>
</evidence>
<comment type="function">
    <text evidence="7">Sodium-phosphate symporter.</text>
</comment>
<dbReference type="EMBL" id="JAAWWB010000007">
    <property type="protein sequence ID" value="KAG6778899.1"/>
    <property type="molecule type" value="Genomic_DNA"/>
</dbReference>
<keyword evidence="3 7" id="KW-0592">Phosphate transport</keyword>
<feature type="transmembrane region" description="Helical" evidence="7">
    <location>
        <begin position="26"/>
        <end position="43"/>
    </location>
</feature>
<dbReference type="GO" id="GO:0016020">
    <property type="term" value="C:membrane"/>
    <property type="evidence" value="ECO:0007669"/>
    <property type="project" value="UniProtKB-SubCell"/>
</dbReference>
<feature type="transmembrane region" description="Helical" evidence="7">
    <location>
        <begin position="500"/>
        <end position="519"/>
    </location>
</feature>
<keyword evidence="6 7" id="KW-0472">Membrane</keyword>
<organism evidence="8 9">
    <name type="scientific">Populus tomentosa</name>
    <name type="common">Chinese white poplar</name>
    <dbReference type="NCBI Taxonomy" id="118781"/>
    <lineage>
        <taxon>Eukaryota</taxon>
        <taxon>Viridiplantae</taxon>
        <taxon>Streptophyta</taxon>
        <taxon>Embryophyta</taxon>
        <taxon>Tracheophyta</taxon>
        <taxon>Spermatophyta</taxon>
        <taxon>Magnoliopsida</taxon>
        <taxon>eudicotyledons</taxon>
        <taxon>Gunneridae</taxon>
        <taxon>Pentapetalae</taxon>
        <taxon>rosids</taxon>
        <taxon>fabids</taxon>
        <taxon>Malpighiales</taxon>
        <taxon>Salicaceae</taxon>
        <taxon>Saliceae</taxon>
        <taxon>Populus</taxon>
    </lineage>
</organism>
<comment type="similarity">
    <text evidence="7">Belongs to the inorganic phosphate transporter (PiT) (TC 2.A.20) family.</text>
</comment>
<dbReference type="Proteomes" id="UP000886885">
    <property type="component" value="Chromosome 4A"/>
</dbReference>
<sequence length="588" mass="65604">MSSKEGKVAVDLTAAIVGRWKETYQWIPIFGAFATVAMAFSSGANNLTAPFSTPVGSGALTLLKASIIACLIYVPGAAFTSKSTVDSLFSDVFCQRKATRRGFLMWSLVVALITAAIWLAVATYWDLPVSSKQSIQSALLGTILVTGGFGYIPLWNKVEKPILIGQNVSENHNFNGGGLLWISLEWTVAPLIACLCSYVFFKLLRAFLLRSEDAEKRILIFLPIDYGISTGLLCLLVIFQINGNIISINTWLTIVAVLVATLVGAMLSVVVIVSLTIKKSNDIPNCKSNKKSRSIDHQCVEIQDKTSSIKDDEKNHEDIEEMLRDFMQTRVLETVYEEEERSWDSPLPDKIHDSQQQIQDFQQTQSVSQKSSTDQLTQLKQLLESTPNRLVQTRNFQRIEKRTLTSDASTYIRKFAISIIRPVIEYDRRTLVRHALAEKYDEMEDFFSFAHLHASCIFALQFSIEVAAIASPYAAILDVFDHRIKYLRDREDVECVHVEWWFRAISGLVAAMGFFLLMMVTRMNLPASSIHAFVGSLLGVGVVDDIRNVNWKLVLKFLGGWILTVIISCGIACVIFSASVHSPGYAVP</sequence>
<gene>
    <name evidence="8" type="ORF">POTOM_015262</name>
</gene>
<feature type="transmembrane region" description="Helical" evidence="7">
    <location>
        <begin position="103"/>
        <end position="125"/>
    </location>
</feature>
<comment type="subcellular location">
    <subcellularLocation>
        <location evidence="1 7">Membrane</location>
        <topology evidence="1 7">Multi-pass membrane protein</topology>
    </subcellularLocation>
</comment>
<accession>A0A8X8D5D3</accession>
<evidence type="ECO:0000256" key="1">
    <source>
        <dbReference type="ARBA" id="ARBA00004141"/>
    </source>
</evidence>
<evidence type="ECO:0000256" key="4">
    <source>
        <dbReference type="ARBA" id="ARBA00022692"/>
    </source>
</evidence>
<dbReference type="PANTHER" id="PTHR11101:SF89">
    <property type="entry name" value="PHOSPHATE TRANSPORTER"/>
    <property type="match status" value="1"/>
</dbReference>
<dbReference type="PANTHER" id="PTHR11101">
    <property type="entry name" value="PHOSPHATE TRANSPORTER"/>
    <property type="match status" value="1"/>
</dbReference>
<dbReference type="InterPro" id="IPR001204">
    <property type="entry name" value="Phos_transporter"/>
</dbReference>
<evidence type="ECO:0000256" key="5">
    <source>
        <dbReference type="ARBA" id="ARBA00022989"/>
    </source>
</evidence>
<name>A0A8X8D5D3_POPTO</name>
<dbReference type="Pfam" id="PF01384">
    <property type="entry name" value="PHO4"/>
    <property type="match status" value="1"/>
</dbReference>
<evidence type="ECO:0000256" key="3">
    <source>
        <dbReference type="ARBA" id="ARBA00022592"/>
    </source>
</evidence>
<feature type="transmembrane region" description="Helical" evidence="7">
    <location>
        <begin position="555"/>
        <end position="578"/>
    </location>
</feature>
<feature type="transmembrane region" description="Helical" evidence="7">
    <location>
        <begin position="220"/>
        <end position="239"/>
    </location>
</feature>
<dbReference type="GO" id="GO:0005315">
    <property type="term" value="F:phosphate transmembrane transporter activity"/>
    <property type="evidence" value="ECO:0007669"/>
    <property type="project" value="InterPro"/>
</dbReference>
<evidence type="ECO:0000256" key="7">
    <source>
        <dbReference type="RuleBase" id="RU363058"/>
    </source>
</evidence>
<keyword evidence="4 7" id="KW-0812">Transmembrane</keyword>
<keyword evidence="5 7" id="KW-1133">Transmembrane helix</keyword>
<dbReference type="AlphaFoldDB" id="A0A8X8D5D3"/>
<dbReference type="OrthoDB" id="260807at2759"/>
<dbReference type="GO" id="GO:0035435">
    <property type="term" value="P:phosphate ion transmembrane transport"/>
    <property type="evidence" value="ECO:0007669"/>
    <property type="project" value="TreeGrafter"/>
</dbReference>
<evidence type="ECO:0000256" key="2">
    <source>
        <dbReference type="ARBA" id="ARBA00022448"/>
    </source>
</evidence>
<feature type="transmembrane region" description="Helical" evidence="7">
    <location>
        <begin position="177"/>
        <end position="200"/>
    </location>
</feature>
<feature type="transmembrane region" description="Helical" evidence="7">
    <location>
        <begin position="525"/>
        <end position="543"/>
    </location>
</feature>
<comment type="caution">
    <text evidence="8">The sequence shown here is derived from an EMBL/GenBank/DDBJ whole genome shotgun (WGS) entry which is preliminary data.</text>
</comment>
<feature type="transmembrane region" description="Helical" evidence="7">
    <location>
        <begin position="55"/>
        <end position="74"/>
    </location>
</feature>
<keyword evidence="2 7" id="KW-0813">Transport</keyword>
<feature type="transmembrane region" description="Helical" evidence="7">
    <location>
        <begin position="251"/>
        <end position="277"/>
    </location>
</feature>
<reference evidence="8" key="1">
    <citation type="journal article" date="2020" name="bioRxiv">
        <title>Hybrid origin of Populus tomentosa Carr. identified through genome sequencing and phylogenomic analysis.</title>
        <authorList>
            <person name="An X."/>
            <person name="Gao K."/>
            <person name="Chen Z."/>
            <person name="Li J."/>
            <person name="Yang X."/>
            <person name="Yang X."/>
            <person name="Zhou J."/>
            <person name="Guo T."/>
            <person name="Zhao T."/>
            <person name="Huang S."/>
            <person name="Miao D."/>
            <person name="Khan W.U."/>
            <person name="Rao P."/>
            <person name="Ye M."/>
            <person name="Lei B."/>
            <person name="Liao W."/>
            <person name="Wang J."/>
            <person name="Ji L."/>
            <person name="Li Y."/>
            <person name="Guo B."/>
            <person name="Mustafa N.S."/>
            <person name="Li S."/>
            <person name="Yun Q."/>
            <person name="Keller S.R."/>
            <person name="Mao J."/>
            <person name="Zhang R."/>
            <person name="Strauss S.H."/>
        </authorList>
    </citation>
    <scope>NUCLEOTIDE SEQUENCE</scope>
    <source>
        <strain evidence="8">GM15</strain>
        <tissue evidence="8">Leaf</tissue>
    </source>
</reference>
<evidence type="ECO:0000256" key="6">
    <source>
        <dbReference type="ARBA" id="ARBA00023136"/>
    </source>
</evidence>
<proteinExistence type="inferred from homology"/>